<dbReference type="GeneID" id="37002146"/>
<dbReference type="AlphaFoldDB" id="A0A2V1A9U4"/>
<dbReference type="RefSeq" id="XP_025334963.1">
    <property type="nucleotide sequence ID" value="XM_025480663.1"/>
</dbReference>
<dbReference type="Proteomes" id="UP000244406">
    <property type="component" value="Unassembled WGS sequence"/>
</dbReference>
<feature type="region of interest" description="Disordered" evidence="1">
    <location>
        <begin position="1"/>
        <end position="163"/>
    </location>
</feature>
<dbReference type="VEuPathDB" id="FungiDB:CXQ87_002146"/>
<name>A0A2V1A9U4_9ASCO</name>
<feature type="compositionally biased region" description="Polar residues" evidence="1">
    <location>
        <begin position="69"/>
        <end position="81"/>
    </location>
</feature>
<comment type="caution">
    <text evidence="2">The sequence shown here is derived from an EMBL/GenBank/DDBJ whole genome shotgun (WGS) entry which is preliminary data.</text>
</comment>
<gene>
    <name evidence="2" type="ORF">CXQ87_002146</name>
</gene>
<accession>A0A2V1A9U4</accession>
<keyword evidence="3" id="KW-1185">Reference proteome</keyword>
<proteinExistence type="predicted"/>
<evidence type="ECO:0000313" key="2">
    <source>
        <dbReference type="EMBL" id="PVH14023.1"/>
    </source>
</evidence>
<organism evidence="2 3">
    <name type="scientific">Candidozyma duobushaemuli</name>
    <dbReference type="NCBI Taxonomy" id="1231522"/>
    <lineage>
        <taxon>Eukaryota</taxon>
        <taxon>Fungi</taxon>
        <taxon>Dikarya</taxon>
        <taxon>Ascomycota</taxon>
        <taxon>Saccharomycotina</taxon>
        <taxon>Pichiomycetes</taxon>
        <taxon>Metschnikowiaceae</taxon>
        <taxon>Candidozyma</taxon>
    </lineage>
</organism>
<dbReference type="EMBL" id="PKFP01000001">
    <property type="protein sequence ID" value="PVH14023.1"/>
    <property type="molecule type" value="Genomic_DNA"/>
</dbReference>
<feature type="compositionally biased region" description="Basic residues" evidence="1">
    <location>
        <begin position="8"/>
        <end position="20"/>
    </location>
</feature>
<evidence type="ECO:0000313" key="3">
    <source>
        <dbReference type="Proteomes" id="UP000244406"/>
    </source>
</evidence>
<sequence length="285" mass="31440">MKYMSGTKKSKSKAKSKKIEKRFFMPDDVETGFQSVSDMLKNPEGPSKKRQKVEESEDELISDDILAKSNESSFQKVSSSPVVAPPTIAKKSKQPTLETVPGLPPKQATKSPGTTLGVKKCPPNVINQLKAAQSSKSPESPATGKENTPVEAHVSDDDFDFDDDDDEILALAERTSSMNTQPKPSQEVLYPNDFQNQEGILTSEQTCDLYMSYYTPVNASDLDNIYDPQDSPACDSIRHSTTTTNLLHSKAFMSKLSDKESKTLIHTYQSASSANHELPDFVDFD</sequence>
<evidence type="ECO:0000256" key="1">
    <source>
        <dbReference type="SAM" id="MobiDB-lite"/>
    </source>
</evidence>
<reference evidence="2 3" key="1">
    <citation type="submission" date="2017-12" db="EMBL/GenBank/DDBJ databases">
        <title>Genome Sequence of the Amphotericin B-resistant Candida duobushaemulonii strain, B09383.</title>
        <authorList>
            <person name="Chow N.A."/>
            <person name="Gade L."/>
            <person name="Batra D."/>
            <person name="Rowe L.A."/>
            <person name="Loparev V.N."/>
            <person name="Litvintseva A.P."/>
        </authorList>
    </citation>
    <scope>NUCLEOTIDE SEQUENCE [LARGE SCALE GENOMIC DNA]</scope>
    <source>
        <strain evidence="2 3">B09383</strain>
    </source>
</reference>
<feature type="compositionally biased region" description="Polar residues" evidence="1">
    <location>
        <begin position="125"/>
        <end position="140"/>
    </location>
</feature>
<protein>
    <submittedName>
        <fullName evidence="2">Uncharacterized protein</fullName>
    </submittedName>
</protein>